<dbReference type="PANTHER" id="PTHR30543:SF21">
    <property type="entry name" value="NAD(P)H-DEPENDENT FMN REDUCTASE LOT6"/>
    <property type="match status" value="1"/>
</dbReference>
<dbReference type="Pfam" id="PF03358">
    <property type="entry name" value="FMN_red"/>
    <property type="match status" value="1"/>
</dbReference>
<dbReference type="Proteomes" id="UP001500390">
    <property type="component" value="Unassembled WGS sequence"/>
</dbReference>
<reference evidence="3" key="1">
    <citation type="journal article" date="2019" name="Int. J. Syst. Evol. Microbiol.">
        <title>The Global Catalogue of Microorganisms (GCM) 10K type strain sequencing project: providing services to taxonomists for standard genome sequencing and annotation.</title>
        <authorList>
            <consortium name="The Broad Institute Genomics Platform"/>
            <consortium name="The Broad Institute Genome Sequencing Center for Infectious Disease"/>
            <person name="Wu L."/>
            <person name="Ma J."/>
        </authorList>
    </citation>
    <scope>NUCLEOTIDE SEQUENCE [LARGE SCALE GENOMIC DNA]</scope>
    <source>
        <strain evidence="3">JCM 17738</strain>
    </source>
</reference>
<gene>
    <name evidence="2" type="ORF">GCM10023153_06020</name>
</gene>
<accession>A0ABP8JEL8</accession>
<protein>
    <submittedName>
        <fullName evidence="2">NAD(P)H-dependent oxidoreductase</fullName>
    </submittedName>
</protein>
<name>A0ABP8JEL8_9MICO</name>
<dbReference type="SUPFAM" id="SSF52218">
    <property type="entry name" value="Flavoproteins"/>
    <property type="match status" value="1"/>
</dbReference>
<keyword evidence="3" id="KW-1185">Reference proteome</keyword>
<dbReference type="Gene3D" id="3.40.50.360">
    <property type="match status" value="1"/>
</dbReference>
<dbReference type="RefSeq" id="WP_159901518.1">
    <property type="nucleotide sequence ID" value="NZ_BAABFX010000010.1"/>
</dbReference>
<evidence type="ECO:0000313" key="2">
    <source>
        <dbReference type="EMBL" id="GAA4389617.1"/>
    </source>
</evidence>
<dbReference type="InterPro" id="IPR050712">
    <property type="entry name" value="NAD(P)H-dep_reductase"/>
</dbReference>
<evidence type="ECO:0000259" key="1">
    <source>
        <dbReference type="Pfam" id="PF03358"/>
    </source>
</evidence>
<evidence type="ECO:0000313" key="3">
    <source>
        <dbReference type="Proteomes" id="UP001500390"/>
    </source>
</evidence>
<feature type="domain" description="NADPH-dependent FMN reductase-like" evidence="1">
    <location>
        <begin position="3"/>
        <end position="144"/>
    </location>
</feature>
<proteinExistence type="predicted"/>
<dbReference type="InterPro" id="IPR005025">
    <property type="entry name" value="FMN_Rdtase-like_dom"/>
</dbReference>
<comment type="caution">
    <text evidence="2">The sequence shown here is derived from an EMBL/GenBank/DDBJ whole genome shotgun (WGS) entry which is preliminary data.</text>
</comment>
<dbReference type="InterPro" id="IPR029039">
    <property type="entry name" value="Flavoprotein-like_sf"/>
</dbReference>
<dbReference type="EMBL" id="BAABFX010000010">
    <property type="protein sequence ID" value="GAA4389617.1"/>
    <property type="molecule type" value="Genomic_DNA"/>
</dbReference>
<dbReference type="PANTHER" id="PTHR30543">
    <property type="entry name" value="CHROMATE REDUCTASE"/>
    <property type="match status" value="1"/>
</dbReference>
<sequence>MTRIGIVTSSTRPTRIGHHVAQWVATQAPDGVEVEPIDLRDLALPLLDEPEMPSSGHYAHEHTKRWAALVDGVDAVVFVMPEYNRGYNAALKNAIDYLYAEWQGKPVACVGYGWGGAQYARSALRQTLDRVGMVVVDGAALVFEETLSTQGAVTADDTLAADVAALYGALVAAAPTEPGTGSAG</sequence>
<organism evidence="2 3">
    <name type="scientific">Ornithinibacter aureus</name>
    <dbReference type="NCBI Taxonomy" id="622664"/>
    <lineage>
        <taxon>Bacteria</taxon>
        <taxon>Bacillati</taxon>
        <taxon>Actinomycetota</taxon>
        <taxon>Actinomycetes</taxon>
        <taxon>Micrococcales</taxon>
        <taxon>Intrasporangiaceae</taxon>
        <taxon>Ornithinibacter</taxon>
    </lineage>
</organism>